<dbReference type="PANTHER" id="PTHR44490:SF1">
    <property type="entry name" value="EUKARYOTIC TRANSLATION ELONGATION FACTOR 1 EPSILON-1"/>
    <property type="match status" value="1"/>
</dbReference>
<protein>
    <submittedName>
        <fullName evidence="2">Eukaryotic translation elongation factor 1 epsilon-1</fullName>
    </submittedName>
</protein>
<reference evidence="2" key="1">
    <citation type="journal article" date="2023" name="G3 (Bethesda)">
        <title>Whole genome assembly and annotation of the endangered Caribbean coral Acropora cervicornis.</title>
        <authorList>
            <person name="Selwyn J.D."/>
            <person name="Vollmer S.V."/>
        </authorList>
    </citation>
    <scope>NUCLEOTIDE SEQUENCE</scope>
    <source>
        <strain evidence="2">K2</strain>
    </source>
</reference>
<dbReference type="GO" id="GO:0005634">
    <property type="term" value="C:nucleus"/>
    <property type="evidence" value="ECO:0007669"/>
    <property type="project" value="TreeGrafter"/>
</dbReference>
<feature type="domain" description="Nuclear-export cofactor Arc1-like N-terminal" evidence="1">
    <location>
        <begin position="98"/>
        <end position="178"/>
    </location>
</feature>
<dbReference type="AlphaFoldDB" id="A0AAD9V5S9"/>
<dbReference type="PANTHER" id="PTHR44490">
    <property type="entry name" value="EUKARYOTIC TRANSLATION ELONGATION FACTOR 1 EPSILON-1"/>
    <property type="match status" value="1"/>
</dbReference>
<dbReference type="InterPro" id="IPR053836">
    <property type="entry name" value="Arc1-like_N"/>
</dbReference>
<comment type="caution">
    <text evidence="2">The sequence shown here is derived from an EMBL/GenBank/DDBJ whole genome shotgun (WGS) entry which is preliminary data.</text>
</comment>
<organism evidence="2 3">
    <name type="scientific">Acropora cervicornis</name>
    <name type="common">Staghorn coral</name>
    <dbReference type="NCBI Taxonomy" id="6130"/>
    <lineage>
        <taxon>Eukaryota</taxon>
        <taxon>Metazoa</taxon>
        <taxon>Cnidaria</taxon>
        <taxon>Anthozoa</taxon>
        <taxon>Hexacorallia</taxon>
        <taxon>Scleractinia</taxon>
        <taxon>Astrocoeniina</taxon>
        <taxon>Acroporidae</taxon>
        <taxon>Acropora</taxon>
    </lineage>
</organism>
<proteinExistence type="predicted"/>
<dbReference type="Proteomes" id="UP001249851">
    <property type="component" value="Unassembled WGS sequence"/>
</dbReference>
<dbReference type="GO" id="GO:0017101">
    <property type="term" value="C:aminoacyl-tRNA synthetase multienzyme complex"/>
    <property type="evidence" value="ECO:0007669"/>
    <property type="project" value="InterPro"/>
</dbReference>
<dbReference type="GO" id="GO:0003746">
    <property type="term" value="F:translation elongation factor activity"/>
    <property type="evidence" value="ECO:0007669"/>
    <property type="project" value="UniProtKB-KW"/>
</dbReference>
<dbReference type="Gene3D" id="1.20.1050.130">
    <property type="match status" value="1"/>
</dbReference>
<evidence type="ECO:0000313" key="2">
    <source>
        <dbReference type="EMBL" id="KAK2562321.1"/>
    </source>
</evidence>
<dbReference type="GO" id="GO:0005737">
    <property type="term" value="C:cytoplasm"/>
    <property type="evidence" value="ECO:0007669"/>
    <property type="project" value="TreeGrafter"/>
</dbReference>
<dbReference type="EMBL" id="JARQWQ010000029">
    <property type="protein sequence ID" value="KAK2562321.1"/>
    <property type="molecule type" value="Genomic_DNA"/>
</dbReference>
<dbReference type="Pfam" id="PF21972">
    <property type="entry name" value="Arc1p_N_like"/>
    <property type="match status" value="1"/>
</dbReference>
<sequence length="179" mass="20486">MAGVTLFVNGCDEIENLLKFCEIPSERIQVKDTEDLLSSKTREHYPPQESHGEKGLFAVEVPSLRLSTGQTVTGQRTVATYLSKMSKITLLGNSPLERAQVDQWLEYIQRELGSHFKHGMSTKGALEDLDKFLSQTVYLVGLQLTLADIMLYYQLHPKMLEMTVYEKEKLINLSRWFNQ</sequence>
<dbReference type="InterPro" id="IPR036282">
    <property type="entry name" value="Glutathione-S-Trfase_C_sf"/>
</dbReference>
<keyword evidence="3" id="KW-1185">Reference proteome</keyword>
<evidence type="ECO:0000259" key="1">
    <source>
        <dbReference type="Pfam" id="PF21972"/>
    </source>
</evidence>
<keyword evidence="2" id="KW-0251">Elongation factor</keyword>
<dbReference type="GO" id="GO:0043517">
    <property type="term" value="P:positive regulation of DNA damage response, signal transduction by p53 class mediator"/>
    <property type="evidence" value="ECO:0007669"/>
    <property type="project" value="InterPro"/>
</dbReference>
<name>A0AAD9V5S9_ACRCE</name>
<gene>
    <name evidence="2" type="ORF">P5673_014594</name>
</gene>
<feature type="non-terminal residue" evidence="2">
    <location>
        <position position="1"/>
    </location>
</feature>
<reference evidence="2" key="2">
    <citation type="journal article" date="2023" name="Science">
        <title>Genomic signatures of disease resistance in endangered staghorn corals.</title>
        <authorList>
            <person name="Vollmer S.V."/>
            <person name="Selwyn J.D."/>
            <person name="Despard B.A."/>
            <person name="Roesel C.L."/>
        </authorList>
    </citation>
    <scope>NUCLEOTIDE SEQUENCE</scope>
    <source>
        <strain evidence="2">K2</strain>
    </source>
</reference>
<dbReference type="SUPFAM" id="SSF47616">
    <property type="entry name" value="GST C-terminal domain-like"/>
    <property type="match status" value="1"/>
</dbReference>
<keyword evidence="2" id="KW-0648">Protein biosynthesis</keyword>
<evidence type="ECO:0000313" key="3">
    <source>
        <dbReference type="Proteomes" id="UP001249851"/>
    </source>
</evidence>
<dbReference type="InterPro" id="IPR042450">
    <property type="entry name" value="EEF1E1"/>
</dbReference>
<accession>A0AAD9V5S9</accession>